<protein>
    <recommendedName>
        <fullName evidence="2">Heterokaryon incompatibility domain-containing protein</fullName>
    </recommendedName>
</protein>
<dbReference type="InterPro" id="IPR010730">
    <property type="entry name" value="HET"/>
</dbReference>
<evidence type="ECO:0000259" key="2">
    <source>
        <dbReference type="Pfam" id="PF06985"/>
    </source>
</evidence>
<dbReference type="STRING" id="252740.A0A423WCP5"/>
<keyword evidence="4" id="KW-1185">Reference proteome</keyword>
<gene>
    <name evidence="3" type="ORF">VSDG_02830</name>
</gene>
<dbReference type="Proteomes" id="UP000284375">
    <property type="component" value="Unassembled WGS sequence"/>
</dbReference>
<feature type="compositionally biased region" description="Polar residues" evidence="1">
    <location>
        <begin position="1"/>
        <end position="14"/>
    </location>
</feature>
<dbReference type="OrthoDB" id="2157530at2759"/>
<dbReference type="Pfam" id="PF06985">
    <property type="entry name" value="HET"/>
    <property type="match status" value="1"/>
</dbReference>
<sequence length="403" mass="44900">MRTMASSPTPQYSSEFRHDPLPDSATHIRLLEVLDTSHHPKDDEDDDKDDDDHASVRCRLTAWPVDSAPPYHAISYTWGDPDLAARVTVNGRRMEVRQNCEYVLRQARWHGGGGGSSGSASRYYWVDAICIDQGNLEEKGRQVAMMGGIYRRAAGVLACVGGHADDSDFLYEMLAAHESTWVSIATAVMEFTEWWEDDRVTLLIQRMRQALGAEGTRRLLRAMGAFSRRPYFSRLWILQELYHGSAVGFLCGRDNMPCALLLQLFRLRHCWSFWSPYSLDDCLGPEGDGAGPGRLCLSNADMLLLVARQSPIGSKTLVALSRSAARLRCEDPRDRVYGIVSMVDWASAGVAPIVPDYTRAAFGVALDFLRKLAEFQLRRAPGFDGDLLHAGLAMVRNLALTAE</sequence>
<dbReference type="EMBL" id="LJZO01000007">
    <property type="protein sequence ID" value="ROW01127.1"/>
    <property type="molecule type" value="Genomic_DNA"/>
</dbReference>
<name>A0A423WCP5_CYTCH</name>
<dbReference type="PANTHER" id="PTHR24148:SF73">
    <property type="entry name" value="HET DOMAIN PROTEIN (AFU_ORTHOLOGUE AFUA_8G01020)"/>
    <property type="match status" value="1"/>
</dbReference>
<evidence type="ECO:0000313" key="3">
    <source>
        <dbReference type="EMBL" id="ROW01127.1"/>
    </source>
</evidence>
<dbReference type="AlphaFoldDB" id="A0A423WCP5"/>
<feature type="domain" description="Heterokaryon incompatibility" evidence="2">
    <location>
        <begin position="71"/>
        <end position="240"/>
    </location>
</feature>
<reference evidence="3 4" key="1">
    <citation type="submission" date="2015-09" db="EMBL/GenBank/DDBJ databases">
        <title>Host preference determinants of Valsa canker pathogens revealed by comparative genomics.</title>
        <authorList>
            <person name="Yin Z."/>
            <person name="Huang L."/>
        </authorList>
    </citation>
    <scope>NUCLEOTIDE SEQUENCE [LARGE SCALE GENOMIC DNA]</scope>
    <source>
        <strain evidence="3 4">YSFL</strain>
    </source>
</reference>
<feature type="region of interest" description="Disordered" evidence="1">
    <location>
        <begin position="1"/>
        <end position="21"/>
    </location>
</feature>
<dbReference type="PANTHER" id="PTHR24148">
    <property type="entry name" value="ANKYRIN REPEAT DOMAIN-CONTAINING PROTEIN 39 HOMOLOG-RELATED"/>
    <property type="match status" value="1"/>
</dbReference>
<accession>A0A423WCP5</accession>
<proteinExistence type="predicted"/>
<evidence type="ECO:0000256" key="1">
    <source>
        <dbReference type="SAM" id="MobiDB-lite"/>
    </source>
</evidence>
<evidence type="ECO:0000313" key="4">
    <source>
        <dbReference type="Proteomes" id="UP000284375"/>
    </source>
</evidence>
<dbReference type="InterPro" id="IPR052895">
    <property type="entry name" value="HetReg/Transcr_Mod"/>
</dbReference>
<comment type="caution">
    <text evidence="3">The sequence shown here is derived from an EMBL/GenBank/DDBJ whole genome shotgun (WGS) entry which is preliminary data.</text>
</comment>
<organism evidence="3 4">
    <name type="scientific">Cytospora chrysosperma</name>
    <name type="common">Cytospora canker fungus</name>
    <name type="synonym">Sphaeria chrysosperma</name>
    <dbReference type="NCBI Taxonomy" id="252740"/>
    <lineage>
        <taxon>Eukaryota</taxon>
        <taxon>Fungi</taxon>
        <taxon>Dikarya</taxon>
        <taxon>Ascomycota</taxon>
        <taxon>Pezizomycotina</taxon>
        <taxon>Sordariomycetes</taxon>
        <taxon>Sordariomycetidae</taxon>
        <taxon>Diaporthales</taxon>
        <taxon>Cytosporaceae</taxon>
        <taxon>Cytospora</taxon>
    </lineage>
</organism>